<name>A0A7C8YQR8_OPUST</name>
<dbReference type="Pfam" id="PF05553">
    <property type="entry name" value="DUF761"/>
    <property type="match status" value="1"/>
</dbReference>
<dbReference type="EMBL" id="GISG01047035">
    <property type="protein sequence ID" value="MBA4624277.1"/>
    <property type="molecule type" value="Transcribed_RNA"/>
</dbReference>
<protein>
    <submittedName>
        <fullName evidence="2">Uncharacterized protein</fullName>
    </submittedName>
</protein>
<reference evidence="2" key="1">
    <citation type="journal article" date="2013" name="J. Plant Res.">
        <title>Effect of fungi and light on seed germination of three Opuntia species from semiarid lands of central Mexico.</title>
        <authorList>
            <person name="Delgado-Sanchez P."/>
            <person name="Jimenez-Bremont J.F."/>
            <person name="Guerrero-Gonzalez Mde L."/>
            <person name="Flores J."/>
        </authorList>
    </citation>
    <scope>NUCLEOTIDE SEQUENCE</scope>
    <source>
        <tissue evidence="2">Cladode</tissue>
    </source>
</reference>
<sequence length="169" mass="19347">MKLLSRLRRAVRKLTFLLNLKKYINQSSWRFVSLLSRARAPAAKITGQRWRRRALSFNDRPGLRACVDLDAPDDDHHHENVELEGSSGGSSPLVLRRTTSCPSPSEEDIHVDERAEKFIAWFREQLSYERQISLRLRYVRGYSFEEGSSSNDTNVSPLSSFGSHLVSPT</sequence>
<feature type="region of interest" description="Disordered" evidence="1">
    <location>
        <begin position="146"/>
        <end position="169"/>
    </location>
</feature>
<evidence type="ECO:0000256" key="1">
    <source>
        <dbReference type="SAM" id="MobiDB-lite"/>
    </source>
</evidence>
<feature type="region of interest" description="Disordered" evidence="1">
    <location>
        <begin position="76"/>
        <end position="107"/>
    </location>
</feature>
<accession>A0A7C8YQR8</accession>
<evidence type="ECO:0000313" key="2">
    <source>
        <dbReference type="EMBL" id="MBA4624277.1"/>
    </source>
</evidence>
<proteinExistence type="predicted"/>
<dbReference type="AlphaFoldDB" id="A0A7C8YQR8"/>
<organism evidence="2">
    <name type="scientific">Opuntia streptacantha</name>
    <name type="common">Prickly pear cactus</name>
    <name type="synonym">Opuntia cardona</name>
    <dbReference type="NCBI Taxonomy" id="393608"/>
    <lineage>
        <taxon>Eukaryota</taxon>
        <taxon>Viridiplantae</taxon>
        <taxon>Streptophyta</taxon>
        <taxon>Embryophyta</taxon>
        <taxon>Tracheophyta</taxon>
        <taxon>Spermatophyta</taxon>
        <taxon>Magnoliopsida</taxon>
        <taxon>eudicotyledons</taxon>
        <taxon>Gunneridae</taxon>
        <taxon>Pentapetalae</taxon>
        <taxon>Caryophyllales</taxon>
        <taxon>Cactineae</taxon>
        <taxon>Cactaceae</taxon>
        <taxon>Opuntioideae</taxon>
        <taxon>Opuntia</taxon>
    </lineage>
</organism>
<dbReference type="InterPro" id="IPR008480">
    <property type="entry name" value="DUF761_pln"/>
</dbReference>
<reference evidence="2" key="2">
    <citation type="submission" date="2020-07" db="EMBL/GenBank/DDBJ databases">
        <authorList>
            <person name="Vera ALvarez R."/>
            <person name="Arias-Moreno D.M."/>
            <person name="Jimenez-Jacinto V."/>
            <person name="Jimenez-Bremont J.F."/>
            <person name="Swaminathan K."/>
            <person name="Moose S.P."/>
            <person name="Guerrero-Gonzalez M.L."/>
            <person name="Marino-Ramirez L."/>
            <person name="Landsman D."/>
            <person name="Rodriguez-Kessler M."/>
            <person name="Delgado-Sanchez P."/>
        </authorList>
    </citation>
    <scope>NUCLEOTIDE SEQUENCE</scope>
    <source>
        <tissue evidence="2">Cladode</tissue>
    </source>
</reference>